<proteinExistence type="predicted"/>
<keyword evidence="2" id="KW-0067">ATP-binding</keyword>
<organism evidence="3 4">
    <name type="scientific">Coptis chinensis</name>
    <dbReference type="NCBI Taxonomy" id="261450"/>
    <lineage>
        <taxon>Eukaryota</taxon>
        <taxon>Viridiplantae</taxon>
        <taxon>Streptophyta</taxon>
        <taxon>Embryophyta</taxon>
        <taxon>Tracheophyta</taxon>
        <taxon>Spermatophyta</taxon>
        <taxon>Magnoliopsida</taxon>
        <taxon>Ranunculales</taxon>
        <taxon>Ranunculaceae</taxon>
        <taxon>Coptidoideae</taxon>
        <taxon>Coptis</taxon>
    </lineage>
</organism>
<protein>
    <submittedName>
        <fullName evidence="3">Uncharacterized protein</fullName>
    </submittedName>
</protein>
<reference evidence="3 4" key="1">
    <citation type="submission" date="2020-10" db="EMBL/GenBank/DDBJ databases">
        <title>The Coptis chinensis genome and diversification of protoberbering-type alkaloids.</title>
        <authorList>
            <person name="Wang B."/>
            <person name="Shu S."/>
            <person name="Song C."/>
            <person name="Liu Y."/>
        </authorList>
    </citation>
    <scope>NUCLEOTIDE SEQUENCE [LARGE SCALE GENOMIC DNA]</scope>
    <source>
        <strain evidence="3">HL-2020</strain>
        <tissue evidence="3">Leaf</tissue>
    </source>
</reference>
<comment type="caution">
    <text evidence="3">The sequence shown here is derived from an EMBL/GenBank/DDBJ whole genome shotgun (WGS) entry which is preliminary data.</text>
</comment>
<gene>
    <name evidence="3" type="ORF">IFM89_036640</name>
</gene>
<keyword evidence="1" id="KW-0547">Nucleotide-binding</keyword>
<dbReference type="InterPro" id="IPR013126">
    <property type="entry name" value="Hsp_70_fam"/>
</dbReference>
<dbReference type="Gene3D" id="3.30.30.30">
    <property type="match status" value="1"/>
</dbReference>
<dbReference type="Proteomes" id="UP000631114">
    <property type="component" value="Unassembled WGS sequence"/>
</dbReference>
<evidence type="ECO:0000313" key="4">
    <source>
        <dbReference type="Proteomes" id="UP000631114"/>
    </source>
</evidence>
<dbReference type="FunFam" id="3.90.640.10:FF:000003">
    <property type="entry name" value="Molecular chaperone DnaK"/>
    <property type="match status" value="1"/>
</dbReference>
<evidence type="ECO:0000313" key="3">
    <source>
        <dbReference type="EMBL" id="KAF9617481.1"/>
    </source>
</evidence>
<dbReference type="PANTHER" id="PTHR19375">
    <property type="entry name" value="HEAT SHOCK PROTEIN 70KDA"/>
    <property type="match status" value="1"/>
</dbReference>
<dbReference type="GO" id="GO:0005524">
    <property type="term" value="F:ATP binding"/>
    <property type="evidence" value="ECO:0007669"/>
    <property type="project" value="UniProtKB-KW"/>
</dbReference>
<dbReference type="Gene3D" id="3.90.640.10">
    <property type="entry name" value="Actin, Chain A, domain 4"/>
    <property type="match status" value="1"/>
</dbReference>
<name>A0A835IGU3_9MAGN</name>
<dbReference type="OrthoDB" id="3789372at2759"/>
<dbReference type="SUPFAM" id="SSF53067">
    <property type="entry name" value="Actin-like ATPase domain"/>
    <property type="match status" value="2"/>
</dbReference>
<dbReference type="PRINTS" id="PR00301">
    <property type="entry name" value="HEATSHOCK70"/>
</dbReference>
<dbReference type="GO" id="GO:0140662">
    <property type="term" value="F:ATP-dependent protein folding chaperone"/>
    <property type="evidence" value="ECO:0007669"/>
    <property type="project" value="InterPro"/>
</dbReference>
<dbReference type="EMBL" id="JADFTS010000003">
    <property type="protein sequence ID" value="KAF9617481.1"/>
    <property type="molecule type" value="Genomic_DNA"/>
</dbReference>
<sequence>MATCGALLRSLRRPSYRYLTVTFARPFYSKVPFGGFAENVMETIKRQTKAEFDGHIGIHFGATNIRVAVMEGKSAKVIVDSPAVMALEVDTDTDTFGADAKLCARTHPTTTIFGIQRLLGRKFDDPLIQKEMKMVPYKIVKEPKGDAWLEVNGKQFPPTPVSSLILANMKEIAESYIGKSVSKAILTIPREISHAQSKEILKAGGGAGLDRIIAINEPFAAVISSGMINKKRLIAVFDLGGRKFNVSILRMSKGCLDIISEKHDAFLGGEDFDNVIMEYLSNEFKRIEGIDMPEGRLIAIRQVAEQGKIQLSSFSGMVFDLTYAVDDSDKKHVYITLMRSKFEHLVNHLIERIRYLCESCLKGAGLTAKDVDEVLLVGGMARVPKVQEVVADIFGRSPRSGVNPDEAAALGAAAAIQAGWFGGDVWENFPKNVTFPNVDSETKVEFA</sequence>
<dbReference type="Pfam" id="PF00012">
    <property type="entry name" value="HSP70"/>
    <property type="match status" value="1"/>
</dbReference>
<evidence type="ECO:0000256" key="2">
    <source>
        <dbReference type="ARBA" id="ARBA00022840"/>
    </source>
</evidence>
<dbReference type="InterPro" id="IPR043129">
    <property type="entry name" value="ATPase_NBD"/>
</dbReference>
<evidence type="ECO:0000256" key="1">
    <source>
        <dbReference type="ARBA" id="ARBA00022741"/>
    </source>
</evidence>
<keyword evidence="4" id="KW-1185">Reference proteome</keyword>
<dbReference type="FunFam" id="3.30.30.30:FF:000003">
    <property type="entry name" value="Heat shock protein 9"/>
    <property type="match status" value="1"/>
</dbReference>
<dbReference type="Gene3D" id="3.30.420.40">
    <property type="match status" value="2"/>
</dbReference>
<dbReference type="AlphaFoldDB" id="A0A835IGU3"/>
<accession>A0A835IGU3</accession>